<protein>
    <submittedName>
        <fullName evidence="2">Uncharacterized protein</fullName>
    </submittedName>
</protein>
<reference evidence="2 3" key="1">
    <citation type="journal article" date="2021" name="Hortic Res">
        <title>Chromosome-scale assembly of the Dendrobium chrysotoxum genome enhances the understanding of orchid evolution.</title>
        <authorList>
            <person name="Zhang Y."/>
            <person name="Zhang G.Q."/>
            <person name="Zhang D."/>
            <person name="Liu X.D."/>
            <person name="Xu X.Y."/>
            <person name="Sun W.H."/>
            <person name="Yu X."/>
            <person name="Zhu X."/>
            <person name="Wang Z.W."/>
            <person name="Zhao X."/>
            <person name="Zhong W.Y."/>
            <person name="Chen H."/>
            <person name="Yin W.L."/>
            <person name="Huang T."/>
            <person name="Niu S.C."/>
            <person name="Liu Z.J."/>
        </authorList>
    </citation>
    <scope>NUCLEOTIDE SEQUENCE [LARGE SCALE GENOMIC DNA]</scope>
    <source>
        <strain evidence="2">Lindl</strain>
    </source>
</reference>
<accession>A0AAV7GTX5</accession>
<organism evidence="2 3">
    <name type="scientific">Dendrobium chrysotoxum</name>
    <name type="common">Orchid</name>
    <dbReference type="NCBI Taxonomy" id="161865"/>
    <lineage>
        <taxon>Eukaryota</taxon>
        <taxon>Viridiplantae</taxon>
        <taxon>Streptophyta</taxon>
        <taxon>Embryophyta</taxon>
        <taxon>Tracheophyta</taxon>
        <taxon>Spermatophyta</taxon>
        <taxon>Magnoliopsida</taxon>
        <taxon>Liliopsida</taxon>
        <taxon>Asparagales</taxon>
        <taxon>Orchidaceae</taxon>
        <taxon>Epidendroideae</taxon>
        <taxon>Malaxideae</taxon>
        <taxon>Dendrobiinae</taxon>
        <taxon>Dendrobium</taxon>
    </lineage>
</organism>
<dbReference type="AlphaFoldDB" id="A0AAV7GTX5"/>
<keyword evidence="3" id="KW-1185">Reference proteome</keyword>
<proteinExistence type="predicted"/>
<evidence type="ECO:0000313" key="2">
    <source>
        <dbReference type="EMBL" id="KAH0459004.1"/>
    </source>
</evidence>
<gene>
    <name evidence="2" type="ORF">IEQ34_011818</name>
</gene>
<evidence type="ECO:0000256" key="1">
    <source>
        <dbReference type="SAM" id="MobiDB-lite"/>
    </source>
</evidence>
<dbReference type="EMBL" id="JAGFBR010000011">
    <property type="protein sequence ID" value="KAH0459004.1"/>
    <property type="molecule type" value="Genomic_DNA"/>
</dbReference>
<evidence type="ECO:0000313" key="3">
    <source>
        <dbReference type="Proteomes" id="UP000775213"/>
    </source>
</evidence>
<feature type="region of interest" description="Disordered" evidence="1">
    <location>
        <begin position="66"/>
        <end position="86"/>
    </location>
</feature>
<comment type="caution">
    <text evidence="2">The sequence shown here is derived from an EMBL/GenBank/DDBJ whole genome shotgun (WGS) entry which is preliminary data.</text>
</comment>
<sequence length="86" mass="10013">MEGTGNREGEMELEDALEEVARDIHSLTDFGTLQTRSFDRVAKNRQTEVVPVNIVKKRKMNTQEFLEEEKFDSNPKNTKLSIEERK</sequence>
<dbReference type="Proteomes" id="UP000775213">
    <property type="component" value="Unassembled WGS sequence"/>
</dbReference>
<name>A0AAV7GTX5_DENCH</name>